<reference evidence="1 2" key="1">
    <citation type="submission" date="2017-07" db="EMBL/GenBank/DDBJ databases">
        <title>Phylogenetic study on the rhizospheric bacterium Ochrobactrum sp. A44.</title>
        <authorList>
            <person name="Krzyzanowska D.M."/>
            <person name="Ossowicki A."/>
            <person name="Rajewska M."/>
            <person name="Maciag T."/>
            <person name="Kaczynski Z."/>
            <person name="Czerwicka M."/>
            <person name="Jafra S."/>
        </authorList>
    </citation>
    <scope>NUCLEOTIDE SEQUENCE [LARGE SCALE GENOMIC DNA]</scope>
    <source>
        <strain evidence="1 2">A44</strain>
    </source>
</reference>
<name>A0A248UHT5_9HYPH</name>
<proteinExistence type="predicted"/>
<organism evidence="1 2">
    <name type="scientific">Ochrobactrum quorumnocens</name>
    <dbReference type="NCBI Taxonomy" id="271865"/>
    <lineage>
        <taxon>Bacteria</taxon>
        <taxon>Pseudomonadati</taxon>
        <taxon>Pseudomonadota</taxon>
        <taxon>Alphaproteobacteria</taxon>
        <taxon>Hyphomicrobiales</taxon>
        <taxon>Brucellaceae</taxon>
        <taxon>Brucella/Ochrobactrum group</taxon>
        <taxon>Ochrobactrum</taxon>
    </lineage>
</organism>
<protein>
    <submittedName>
        <fullName evidence="1">Uncharacterized protein</fullName>
    </submittedName>
</protein>
<gene>
    <name evidence="1" type="ORF">CES85_2150</name>
</gene>
<dbReference type="AlphaFoldDB" id="A0A248UHT5"/>
<evidence type="ECO:0000313" key="2">
    <source>
        <dbReference type="Proteomes" id="UP000215256"/>
    </source>
</evidence>
<evidence type="ECO:0000313" key="1">
    <source>
        <dbReference type="EMBL" id="ASV86182.1"/>
    </source>
</evidence>
<sequence length="85" mass="9708">MRIIDWGEEAAAGGMLRAAIGKRTAGTVEERLVDDVFIWFSCSDCEAFKKIGSARQKIFQLCEEQLNERHVFVQNAFYRPALRPD</sequence>
<dbReference type="Proteomes" id="UP000215256">
    <property type="component" value="Chromosome 1"/>
</dbReference>
<dbReference type="EMBL" id="CP022604">
    <property type="protein sequence ID" value="ASV86182.1"/>
    <property type="molecule type" value="Genomic_DNA"/>
</dbReference>
<accession>A0A248UHT5</accession>
<dbReference type="KEGG" id="och:CES85_2150"/>